<proteinExistence type="predicted"/>
<protein>
    <submittedName>
        <fullName evidence="2">Uncharacterized protein</fullName>
    </submittedName>
</protein>
<reference evidence="2" key="1">
    <citation type="submission" date="2014-03" db="EMBL/GenBank/DDBJ databases">
        <authorList>
            <person name="Casaregola S."/>
        </authorList>
    </citation>
    <scope>NUCLEOTIDE SEQUENCE [LARGE SCALE GENOMIC DNA]</scope>
    <source>
        <strain evidence="2">CLIB 918</strain>
    </source>
</reference>
<evidence type="ECO:0000256" key="1">
    <source>
        <dbReference type="SAM" id="SignalP"/>
    </source>
</evidence>
<dbReference type="PANTHER" id="PTHR11799">
    <property type="entry name" value="PARAOXONASE"/>
    <property type="match status" value="1"/>
</dbReference>
<feature type="chain" id="PRO_5005325608" evidence="1">
    <location>
        <begin position="24"/>
        <end position="383"/>
    </location>
</feature>
<dbReference type="Proteomes" id="UP000242525">
    <property type="component" value="Unassembled WGS sequence"/>
</dbReference>
<evidence type="ECO:0000313" key="3">
    <source>
        <dbReference type="Proteomes" id="UP000242525"/>
    </source>
</evidence>
<feature type="signal peptide" evidence="1">
    <location>
        <begin position="1"/>
        <end position="23"/>
    </location>
</feature>
<keyword evidence="1" id="KW-0732">Signal</keyword>
<keyword evidence="3" id="KW-1185">Reference proteome</keyword>
<dbReference type="InterPro" id="IPR011042">
    <property type="entry name" value="6-blade_b-propeller_TolB-like"/>
</dbReference>
<gene>
    <name evidence="2" type="ORF">BN980_GECA04s02650g</name>
</gene>
<dbReference type="EMBL" id="CCBN010000004">
    <property type="protein sequence ID" value="CDO52997.1"/>
    <property type="molecule type" value="Genomic_DNA"/>
</dbReference>
<dbReference type="Gene3D" id="2.120.10.30">
    <property type="entry name" value="TolB, C-terminal domain"/>
    <property type="match status" value="1"/>
</dbReference>
<dbReference type="PANTHER" id="PTHR11799:SF12">
    <property type="entry name" value="PARAOXONASE-RELATED"/>
    <property type="match status" value="1"/>
</dbReference>
<name>A0A0J9X740_GEOCN</name>
<dbReference type="InterPro" id="IPR051288">
    <property type="entry name" value="Serum_paraoxonase/arylesterase"/>
</dbReference>
<accession>A0A0J9X740</accession>
<dbReference type="OrthoDB" id="5307922at2759"/>
<comment type="caution">
    <text evidence="2">The sequence shown here is derived from an EMBL/GenBank/DDBJ whole genome shotgun (WGS) entry which is preliminary data.</text>
</comment>
<dbReference type="AlphaFoldDB" id="A0A0J9X740"/>
<dbReference type="SUPFAM" id="SSF63829">
    <property type="entry name" value="Calcium-dependent phosphotriesterase"/>
    <property type="match status" value="1"/>
</dbReference>
<organism evidence="2 3">
    <name type="scientific">Geotrichum candidum</name>
    <name type="common">Oospora lactis</name>
    <name type="synonym">Dipodascus geotrichum</name>
    <dbReference type="NCBI Taxonomy" id="1173061"/>
    <lineage>
        <taxon>Eukaryota</taxon>
        <taxon>Fungi</taxon>
        <taxon>Dikarya</taxon>
        <taxon>Ascomycota</taxon>
        <taxon>Saccharomycotina</taxon>
        <taxon>Dipodascomycetes</taxon>
        <taxon>Dipodascales</taxon>
        <taxon>Dipodascaceae</taxon>
        <taxon>Geotrichum</taxon>
    </lineage>
</organism>
<evidence type="ECO:0000313" key="2">
    <source>
        <dbReference type="EMBL" id="CDO52997.1"/>
    </source>
</evidence>
<sequence>MLVEVLVSIVAIFLGFRFVKVDGGVKSVTDVPLINHEQCQLLSQFGSLEDLIADEATGLVYFSAGTREGRLEYFPGLAPKKTTNTTHRVFHDQVYLFDPVAETAVSLEIQGDSVGDFVSHGISLVTGEVDNHLFFVNHKRTGSVVSVFKHTKGTTVLEHLHDFKHSAIHSPNSVAAVSPTEVYISNDHWSKNHLLRMMEVLLGPLGTTNIVHCKLDPSSLESTCTSVVNKLAFANGLEYIAGTNEVISAESNRGRVTRYPVLPGGKLDVENSHSLYFNVVLDNVRRVPGTNDFVVATFPDLDQLFPALRNPASYKGTVSARALYVRESDGYSQERVIYNDDGHLLSFVTGYLYAESAGKLLGGSVLYEGLLVCKVDPKVIGDE</sequence>